<evidence type="ECO:0000313" key="2">
    <source>
        <dbReference type="Proteomes" id="UP000294309"/>
    </source>
</evidence>
<reference evidence="1 2" key="1">
    <citation type="submission" date="2019-03" db="EMBL/GenBank/DDBJ databases">
        <title>Complete genome sequence of Spiroplasma gladiatoris TG-1 (DSM 22552).</title>
        <authorList>
            <person name="Lin Y.-C."/>
            <person name="Chou L."/>
            <person name="Kuo C.-H."/>
        </authorList>
    </citation>
    <scope>NUCLEOTIDE SEQUENCE [LARGE SCALE GENOMIC DNA]</scope>
    <source>
        <strain evidence="1 2">TG-1</strain>
    </source>
</reference>
<sequence length="377" mass="43553">MFLTTMFAALSISLQPVGLVISNVNDSKNIINSINRSDKVNLNDIKLDIISFNVNKLLNSDGTFDKQYLLQCLLEELYEVKATDEIKNNLTELVDDWTFEPNNWKNSTLPNKLPIKGQTMDINLAIKPANASINFKGILKLKYKLFNELELIDIGDKIKKTDLGEFVDTDNNLIKNRVIELNSKTLTNYKDSIYVENSDYEKATIKSTLLSGFVIVKFQSNLNKFGWQLQSSRLEVEAYNSTQQKTEEKSYTMDVKLGKEKFLSTFRNAYIDWSGFTYNSYDGDRWHNNDNESGNENYVIYQKKTIPLTSYSYQIEVMNRLYSNTNWTKAYGYLTLNWISDHELQIGYKINVQAYATAWNSRWARSAAQMFLGDLSF</sequence>
<name>A0A4P7AIP5_9MOLU</name>
<dbReference type="OrthoDB" id="388168at2"/>
<dbReference type="KEGG" id="sgq:SGLAD_v1c03940"/>
<evidence type="ECO:0000313" key="1">
    <source>
        <dbReference type="EMBL" id="QBQ07593.1"/>
    </source>
</evidence>
<dbReference type="RefSeq" id="WP_134297384.1">
    <property type="nucleotide sequence ID" value="NZ_CP038013.1"/>
</dbReference>
<dbReference type="AlphaFoldDB" id="A0A4P7AIP5"/>
<dbReference type="Proteomes" id="UP000294309">
    <property type="component" value="Chromosome"/>
</dbReference>
<keyword evidence="2" id="KW-1185">Reference proteome</keyword>
<dbReference type="EMBL" id="CP038013">
    <property type="protein sequence ID" value="QBQ07593.1"/>
    <property type="molecule type" value="Genomic_DNA"/>
</dbReference>
<proteinExistence type="predicted"/>
<protein>
    <submittedName>
        <fullName evidence="1">Uncharacterized protein</fullName>
    </submittedName>
</protein>
<accession>A0A4P7AIP5</accession>
<organism evidence="1 2">
    <name type="scientific">Spiroplasma gladiatoris</name>
    <dbReference type="NCBI Taxonomy" id="2143"/>
    <lineage>
        <taxon>Bacteria</taxon>
        <taxon>Bacillati</taxon>
        <taxon>Mycoplasmatota</taxon>
        <taxon>Mollicutes</taxon>
        <taxon>Entomoplasmatales</taxon>
        <taxon>Spiroplasmataceae</taxon>
        <taxon>Spiroplasma</taxon>
    </lineage>
</organism>
<gene>
    <name evidence="1" type="ORF">SGLAD_v1c03940</name>
</gene>